<keyword evidence="3" id="KW-1185">Reference proteome</keyword>
<dbReference type="Proteomes" id="UP000198855">
    <property type="component" value="Unassembled WGS sequence"/>
</dbReference>
<sequence>MSIKVSGYSNCRKQCSSQKCNKQSGKKSGGYSHKSSGKKKSGEHKSSGKSCWQHKSSCKCENKSNSCYQHKSSGNCDQHKSSGCHDNSAIPYNQGEKANGKNNAEYAYSILSKLSLGQVIQRVTLDNGKDLDKAKWAGFQNGNATFSAVSYKTTYIVYVPLNKITSIAL</sequence>
<evidence type="ECO:0000256" key="1">
    <source>
        <dbReference type="SAM" id="MobiDB-lite"/>
    </source>
</evidence>
<feature type="region of interest" description="Disordered" evidence="1">
    <location>
        <begin position="1"/>
        <end position="62"/>
    </location>
</feature>
<name>A0A1I1Y9V5_9BACL</name>
<evidence type="ECO:0000313" key="3">
    <source>
        <dbReference type="Proteomes" id="UP000198855"/>
    </source>
</evidence>
<accession>A0A1I1Y9V5</accession>
<proteinExistence type="predicted"/>
<reference evidence="3" key="1">
    <citation type="submission" date="2016-10" db="EMBL/GenBank/DDBJ databases">
        <authorList>
            <person name="Varghese N."/>
            <person name="Submissions S."/>
        </authorList>
    </citation>
    <scope>NUCLEOTIDE SEQUENCE [LARGE SCALE GENOMIC DNA]</scope>
    <source>
        <strain evidence="3">CGMCC 1.10784</strain>
    </source>
</reference>
<dbReference type="OrthoDB" id="2610390at2"/>
<gene>
    <name evidence="2" type="ORF">SAMN05216378_2551</name>
</gene>
<organism evidence="2 3">
    <name type="scientific">Paenibacillus catalpae</name>
    <dbReference type="NCBI Taxonomy" id="1045775"/>
    <lineage>
        <taxon>Bacteria</taxon>
        <taxon>Bacillati</taxon>
        <taxon>Bacillota</taxon>
        <taxon>Bacilli</taxon>
        <taxon>Bacillales</taxon>
        <taxon>Paenibacillaceae</taxon>
        <taxon>Paenibacillus</taxon>
    </lineage>
</organism>
<dbReference type="AlphaFoldDB" id="A0A1I1Y9V5"/>
<evidence type="ECO:0000313" key="2">
    <source>
        <dbReference type="EMBL" id="SFE16344.1"/>
    </source>
</evidence>
<dbReference type="EMBL" id="FOMT01000002">
    <property type="protein sequence ID" value="SFE16344.1"/>
    <property type="molecule type" value="Genomic_DNA"/>
</dbReference>
<dbReference type="RefSeq" id="WP_091185330.1">
    <property type="nucleotide sequence ID" value="NZ_FOMT01000002.1"/>
</dbReference>
<feature type="compositionally biased region" description="Polar residues" evidence="1">
    <location>
        <begin position="7"/>
        <end position="21"/>
    </location>
</feature>
<protein>
    <submittedName>
        <fullName evidence="2">Uncharacterized protein</fullName>
    </submittedName>
</protein>